<comment type="caution">
    <text evidence="1">The sequence shown here is derived from an EMBL/GenBank/DDBJ whole genome shotgun (WGS) entry which is preliminary data.</text>
</comment>
<organism evidence="1 2">
    <name type="scientific">Caldimonas thermodepolymerans</name>
    <dbReference type="NCBI Taxonomy" id="215580"/>
    <lineage>
        <taxon>Bacteria</taxon>
        <taxon>Pseudomonadati</taxon>
        <taxon>Pseudomonadota</taxon>
        <taxon>Betaproteobacteria</taxon>
        <taxon>Burkholderiales</taxon>
        <taxon>Sphaerotilaceae</taxon>
        <taxon>Caldimonas</taxon>
    </lineage>
</organism>
<sequence length="51" mass="5913">MLTPASIGGRDARRLLPRVYALKRRNDANCMRLACIERRIVRRSAFSIPDR</sequence>
<protein>
    <submittedName>
        <fullName evidence="1">Uncharacterized protein</fullName>
    </submittedName>
</protein>
<gene>
    <name evidence="1" type="ORF">EV676_10935</name>
</gene>
<dbReference type="AlphaFoldDB" id="A0AA46DBF6"/>
<proteinExistence type="predicted"/>
<dbReference type="RefSeq" id="WP_165908731.1">
    <property type="nucleotide sequence ID" value="NZ_CP064338.1"/>
</dbReference>
<evidence type="ECO:0000313" key="2">
    <source>
        <dbReference type="Proteomes" id="UP000294772"/>
    </source>
</evidence>
<dbReference type="EMBL" id="SLXF01000009">
    <property type="protein sequence ID" value="TCP04949.1"/>
    <property type="molecule type" value="Genomic_DNA"/>
</dbReference>
<name>A0AA46DBF6_9BURK</name>
<evidence type="ECO:0000313" key="1">
    <source>
        <dbReference type="EMBL" id="TCP04949.1"/>
    </source>
</evidence>
<dbReference type="Proteomes" id="UP000294772">
    <property type="component" value="Unassembled WGS sequence"/>
</dbReference>
<accession>A0AA46DBF6</accession>
<reference evidence="1 2" key="1">
    <citation type="submission" date="2019-03" db="EMBL/GenBank/DDBJ databases">
        <title>Genomic Encyclopedia of Type Strains, Phase IV (KMG-IV): sequencing the most valuable type-strain genomes for metagenomic binning, comparative biology and taxonomic classification.</title>
        <authorList>
            <person name="Goeker M."/>
        </authorList>
    </citation>
    <scope>NUCLEOTIDE SEQUENCE [LARGE SCALE GENOMIC DNA]</scope>
    <source>
        <strain evidence="1 2">DSM 15264</strain>
    </source>
</reference>